<dbReference type="GO" id="GO:0010181">
    <property type="term" value="F:FMN binding"/>
    <property type="evidence" value="ECO:0007669"/>
    <property type="project" value="TreeGrafter"/>
</dbReference>
<dbReference type="InterPro" id="IPR036551">
    <property type="entry name" value="Flavin_trans-like"/>
</dbReference>
<dbReference type="EC" id="4.1.1.36" evidence="3"/>
<feature type="domain" description="Flavoprotein" evidence="1">
    <location>
        <begin position="28"/>
        <end position="139"/>
    </location>
</feature>
<dbReference type="InterPro" id="IPR003382">
    <property type="entry name" value="Flavoprotein"/>
</dbReference>
<dbReference type="InterPro" id="IPR007085">
    <property type="entry name" value="DNA/pantothenate-metab_flavo_C"/>
</dbReference>
<dbReference type="SUPFAM" id="SSF102645">
    <property type="entry name" value="CoaB-like"/>
    <property type="match status" value="1"/>
</dbReference>
<protein>
    <submittedName>
        <fullName evidence="3">Bifunctional phosphopantothenoylcysteine decarboxylase/phosphopantothenate synthase (CoaBC, dfp)</fullName>
        <ecNumber evidence="3">4.1.1.36</ecNumber>
    </submittedName>
</protein>
<evidence type="ECO:0000259" key="1">
    <source>
        <dbReference type="Pfam" id="PF02441"/>
    </source>
</evidence>
<dbReference type="PANTHER" id="PTHR14359">
    <property type="entry name" value="HOMO-OLIGOMERIC FLAVIN CONTAINING CYS DECARBOXYLASE FAMILY"/>
    <property type="match status" value="1"/>
</dbReference>
<sequence length="405" mass="43328">MGALPLKLMTNTADTGVTSLGDALQGYRVLFGISGGIAATEAVRLGRELRRHGAELTVIMTPAACKVITPLAVGWACKCEVLTDWQPEMSQLENFDAVLVSPTSRNLLARFVNGMMDSPLLMAMSAARGRGVPVMLVPSMHNDLFDDPVTSSLLDSASTTGVRCMVGPDQEGRRKQPEPVDVVAELCNFVNSALPDRKRVAITLGANRAPIDAVRAIQNASSGATGWTIAEHLHRVGHQVLCIAGKTSASPSFELPEVIRAGSPDEMLEAVLSVAKESAPECWIHAAAVLDYYTPAEQGKKASGADSWDLSLKPGPKHIRELATHVEGATRIGFKLETGIEVSELYERAREQITEYGVDAVVANLMEQVRDSSTPRAHIVHSDGSVQVAADEIEMCKAIDLIITG</sequence>
<reference evidence="3" key="1">
    <citation type="journal article" date="2014" name="Genome Biol. Evol.">
        <title>Pangenome evidence for extensive interdomain horizontal transfer affecting lineage core and shell genes in uncultured planktonic thaumarchaeota and euryarchaeota.</title>
        <authorList>
            <person name="Deschamps P."/>
            <person name="Zivanovic Y."/>
            <person name="Moreira D."/>
            <person name="Rodriguez-Valera F."/>
            <person name="Lopez-Garcia P."/>
        </authorList>
    </citation>
    <scope>NUCLEOTIDE SEQUENCE</scope>
</reference>
<dbReference type="GO" id="GO:0015937">
    <property type="term" value="P:coenzyme A biosynthetic process"/>
    <property type="evidence" value="ECO:0007669"/>
    <property type="project" value="TreeGrafter"/>
</dbReference>
<gene>
    <name evidence="3" type="primary">coaBC</name>
    <name evidence="3" type="synonym">dfp</name>
</gene>
<evidence type="ECO:0000313" key="3">
    <source>
        <dbReference type="EMBL" id="AIF08370.1"/>
    </source>
</evidence>
<feature type="domain" description="DNA/pantothenate metabolism flavoprotein C-terminal" evidence="2">
    <location>
        <begin position="198"/>
        <end position="386"/>
    </location>
</feature>
<dbReference type="GO" id="GO:0071513">
    <property type="term" value="C:phosphopantothenoylcysteine decarboxylase complex"/>
    <property type="evidence" value="ECO:0007669"/>
    <property type="project" value="TreeGrafter"/>
</dbReference>
<dbReference type="Gene3D" id="3.40.50.1950">
    <property type="entry name" value="Flavin prenyltransferase-like"/>
    <property type="match status" value="1"/>
</dbReference>
<evidence type="ECO:0000259" key="2">
    <source>
        <dbReference type="Pfam" id="PF04127"/>
    </source>
</evidence>
<keyword evidence="3" id="KW-0456">Lyase</keyword>
<dbReference type="EMBL" id="KF900828">
    <property type="protein sequence ID" value="AIF08370.1"/>
    <property type="molecule type" value="Genomic_DNA"/>
</dbReference>
<dbReference type="InterPro" id="IPR035929">
    <property type="entry name" value="CoaB-like_sf"/>
</dbReference>
<dbReference type="SUPFAM" id="SSF52507">
    <property type="entry name" value="Homo-oligomeric flavin-containing Cys decarboxylases, HFCD"/>
    <property type="match status" value="1"/>
</dbReference>
<name>A0A075GZM3_9EURY</name>
<dbReference type="GO" id="GO:0004633">
    <property type="term" value="F:phosphopantothenoylcysteine decarboxylase activity"/>
    <property type="evidence" value="ECO:0007669"/>
    <property type="project" value="UniProtKB-EC"/>
</dbReference>
<dbReference type="PANTHER" id="PTHR14359:SF6">
    <property type="entry name" value="PHOSPHOPANTOTHENOYLCYSTEINE DECARBOXYLASE"/>
    <property type="match status" value="1"/>
</dbReference>
<dbReference type="Pfam" id="PF02441">
    <property type="entry name" value="Flavoprotein"/>
    <property type="match status" value="1"/>
</dbReference>
<dbReference type="AlphaFoldDB" id="A0A075GZM3"/>
<accession>A0A075GZM3</accession>
<organism evidence="3">
    <name type="scientific">uncultured marine group II/III euryarchaeote KM3_28_D12</name>
    <dbReference type="NCBI Taxonomy" id="1456431"/>
    <lineage>
        <taxon>Archaea</taxon>
        <taxon>Methanobacteriati</taxon>
        <taxon>Methanobacteriota</taxon>
        <taxon>environmental samples</taxon>
    </lineage>
</organism>
<dbReference type="Pfam" id="PF04127">
    <property type="entry name" value="DFP"/>
    <property type="match status" value="1"/>
</dbReference>
<dbReference type="Gene3D" id="3.40.50.10300">
    <property type="entry name" value="CoaB-like"/>
    <property type="match status" value="1"/>
</dbReference>
<proteinExistence type="predicted"/>